<dbReference type="Pfam" id="PF21687">
    <property type="entry name" value="T2SSK_1st"/>
    <property type="match status" value="1"/>
</dbReference>
<keyword evidence="14" id="KW-1185">Reference proteome</keyword>
<feature type="domain" description="T2SS protein K first SAM-like" evidence="12">
    <location>
        <begin position="101"/>
        <end position="204"/>
    </location>
</feature>
<evidence type="ECO:0000256" key="8">
    <source>
        <dbReference type="ARBA" id="ARBA00022989"/>
    </source>
</evidence>
<keyword evidence="4 10" id="KW-1003">Cell membrane</keyword>
<keyword evidence="5 10" id="KW-0997">Cell inner membrane</keyword>
<name>A0A1G5DP35_9GAMM</name>
<evidence type="ECO:0000256" key="5">
    <source>
        <dbReference type="ARBA" id="ARBA00022519"/>
    </source>
</evidence>
<dbReference type="InterPro" id="IPR049179">
    <property type="entry name" value="T2SSK_SAM-like_2nd"/>
</dbReference>
<proteinExistence type="inferred from homology"/>
<comment type="similarity">
    <text evidence="2 10">Belongs to the GSP K family.</text>
</comment>
<dbReference type="Pfam" id="PF03934">
    <property type="entry name" value="T2SSK"/>
    <property type="match status" value="1"/>
</dbReference>
<dbReference type="InterPro" id="IPR045584">
    <property type="entry name" value="Pilin-like"/>
</dbReference>
<feature type="domain" description="T2SS protein K second SAM-like" evidence="11">
    <location>
        <begin position="208"/>
        <end position="269"/>
    </location>
</feature>
<dbReference type="EMBL" id="FMUN01000003">
    <property type="protein sequence ID" value="SCY16474.1"/>
    <property type="molecule type" value="Genomic_DNA"/>
</dbReference>
<dbReference type="PANTHER" id="PTHR38831">
    <property type="entry name" value="TYPE II SECRETION SYSTEM PROTEIN K"/>
    <property type="match status" value="1"/>
</dbReference>
<evidence type="ECO:0000313" key="14">
    <source>
        <dbReference type="Proteomes" id="UP000183104"/>
    </source>
</evidence>
<evidence type="ECO:0000256" key="6">
    <source>
        <dbReference type="ARBA" id="ARBA00022692"/>
    </source>
</evidence>
<evidence type="ECO:0000256" key="9">
    <source>
        <dbReference type="ARBA" id="ARBA00023136"/>
    </source>
</evidence>
<keyword evidence="7" id="KW-0653">Protein transport</keyword>
<dbReference type="PIRSF" id="PIRSF002786">
    <property type="entry name" value="XcpX"/>
    <property type="match status" value="1"/>
</dbReference>
<dbReference type="PANTHER" id="PTHR38831:SF1">
    <property type="entry name" value="TYPE II SECRETION SYSTEM PROTEIN K-RELATED"/>
    <property type="match status" value="1"/>
</dbReference>
<dbReference type="GO" id="GO:0009306">
    <property type="term" value="P:protein secretion"/>
    <property type="evidence" value="ECO:0007669"/>
    <property type="project" value="InterPro"/>
</dbReference>
<keyword evidence="8" id="KW-1133">Transmembrane helix</keyword>
<evidence type="ECO:0000256" key="7">
    <source>
        <dbReference type="ARBA" id="ARBA00022927"/>
    </source>
</evidence>
<dbReference type="Gene3D" id="3.30.1300.30">
    <property type="entry name" value="GSPII I/J protein-like"/>
    <property type="match status" value="1"/>
</dbReference>
<dbReference type="InterPro" id="IPR005628">
    <property type="entry name" value="GspK"/>
</dbReference>
<dbReference type="Gene3D" id="1.10.40.60">
    <property type="entry name" value="EpsJ-like"/>
    <property type="match status" value="2"/>
</dbReference>
<reference evidence="14" key="1">
    <citation type="submission" date="2016-10" db="EMBL/GenBank/DDBJ databases">
        <authorList>
            <person name="Varghese N."/>
        </authorList>
    </citation>
    <scope>NUCLEOTIDE SEQUENCE [LARGE SCALE GENOMIC DNA]</scope>
    <source>
        <strain evidence="14">HL 19</strain>
    </source>
</reference>
<dbReference type="InterPro" id="IPR049031">
    <property type="entry name" value="T2SSK_SAM-like_1st"/>
</dbReference>
<dbReference type="NCBIfam" id="NF037980">
    <property type="entry name" value="T2SS_GspK"/>
    <property type="match status" value="1"/>
</dbReference>
<protein>
    <recommendedName>
        <fullName evidence="10">Type II secretion system protein K</fullName>
    </recommendedName>
</protein>
<evidence type="ECO:0000259" key="12">
    <source>
        <dbReference type="Pfam" id="PF21687"/>
    </source>
</evidence>
<comment type="subcellular location">
    <subcellularLocation>
        <location evidence="1 10">Cell inner membrane</location>
    </subcellularLocation>
</comment>
<dbReference type="SUPFAM" id="SSF158544">
    <property type="entry name" value="GspK insert domain-like"/>
    <property type="match status" value="1"/>
</dbReference>
<organism evidence="13 14">
    <name type="scientific">Thiohalorhabdus denitrificans</name>
    <dbReference type="NCBI Taxonomy" id="381306"/>
    <lineage>
        <taxon>Bacteria</taxon>
        <taxon>Pseudomonadati</taxon>
        <taxon>Pseudomonadota</taxon>
        <taxon>Gammaproteobacteria</taxon>
        <taxon>Thiohalorhabdales</taxon>
        <taxon>Thiohalorhabdaceae</taxon>
        <taxon>Thiohalorhabdus</taxon>
    </lineage>
</organism>
<gene>
    <name evidence="13" type="ORF">SAMN05661077_1406</name>
</gene>
<evidence type="ECO:0000256" key="4">
    <source>
        <dbReference type="ARBA" id="ARBA00022475"/>
    </source>
</evidence>
<evidence type="ECO:0000256" key="1">
    <source>
        <dbReference type="ARBA" id="ARBA00004533"/>
    </source>
</evidence>
<accession>A0A1G5DP35</accession>
<evidence type="ECO:0000256" key="10">
    <source>
        <dbReference type="PIRNR" id="PIRNR002786"/>
    </source>
</evidence>
<keyword evidence="9 10" id="KW-0472">Membrane</keyword>
<evidence type="ECO:0000256" key="3">
    <source>
        <dbReference type="ARBA" id="ARBA00022448"/>
    </source>
</evidence>
<sequence>MSATRDERGVALVTVLLIVTVLTAVVARLSLSNEVWVRQVQGDGALAQADQVSRAAQHWVGMLLERDTNEFDGHTDLWARPIPPIPVDWGELNGRVEDLQGRFNLNNLVTAEGEVDPVAHQQFQRLLRILELDPGIADAAVDWIDPDQTPYGGGGAEDGMYQGRQPPYLAANRPFGEAEEIRLLRGVDGEAWQALEPHITALPEATGVNVNTASPEVLAAVVEAWGSPRVALGEAQRWAAKTSEEPFADPATFAAQALGDGPGGETPPNLTVQTNYFLVRTEASFGSVSRSLATVYRRSGGEARIIRHSTEIR</sequence>
<keyword evidence="6" id="KW-0812">Transmembrane</keyword>
<evidence type="ECO:0000256" key="2">
    <source>
        <dbReference type="ARBA" id="ARBA00007246"/>
    </source>
</evidence>
<dbReference type="AlphaFoldDB" id="A0A1G5DP35"/>
<dbReference type="GO" id="GO:0005886">
    <property type="term" value="C:plasma membrane"/>
    <property type="evidence" value="ECO:0007669"/>
    <property type="project" value="UniProtKB-SubCell"/>
</dbReference>
<dbReference type="Proteomes" id="UP000183104">
    <property type="component" value="Unassembled WGS sequence"/>
</dbReference>
<evidence type="ECO:0000313" key="13">
    <source>
        <dbReference type="EMBL" id="SCY16474.1"/>
    </source>
</evidence>
<dbReference type="InterPro" id="IPR038072">
    <property type="entry name" value="GspK_central_sf"/>
</dbReference>
<keyword evidence="3 10" id="KW-0813">Transport</keyword>
<evidence type="ECO:0000259" key="11">
    <source>
        <dbReference type="Pfam" id="PF03934"/>
    </source>
</evidence>
<dbReference type="SUPFAM" id="SSF54523">
    <property type="entry name" value="Pili subunits"/>
    <property type="match status" value="1"/>
</dbReference>